<gene>
    <name evidence="2" type="ORF">A11Q_483</name>
</gene>
<protein>
    <submittedName>
        <fullName evidence="2">Menaquinone-specific isochorismate synthase</fullName>
    </submittedName>
</protein>
<dbReference type="HOGENOM" id="CLU_006493_8_2_7"/>
<dbReference type="Proteomes" id="UP000012040">
    <property type="component" value="Chromosome"/>
</dbReference>
<dbReference type="KEGG" id="bex:A11Q_483"/>
<dbReference type="InterPro" id="IPR005801">
    <property type="entry name" value="ADC_synthase"/>
</dbReference>
<dbReference type="PATRIC" id="fig|1184267.3.peg.491"/>
<dbReference type="OrthoDB" id="9806579at2"/>
<keyword evidence="3" id="KW-1185">Reference proteome</keyword>
<evidence type="ECO:0000259" key="1">
    <source>
        <dbReference type="Pfam" id="PF00425"/>
    </source>
</evidence>
<reference evidence="2 3" key="1">
    <citation type="journal article" date="2013" name="ISME J.">
        <title>By their genes ye shall know them: genomic signatures of predatory bacteria.</title>
        <authorList>
            <person name="Pasternak Z."/>
            <person name="Pietrokovski S."/>
            <person name="Rotem O."/>
            <person name="Gophna U."/>
            <person name="Lurie-Weinberger M.N."/>
            <person name="Jurkevitch E."/>
        </authorList>
    </citation>
    <scope>NUCLEOTIDE SEQUENCE [LARGE SCALE GENOMIC DNA]</scope>
    <source>
        <strain evidence="2 3">JSS</strain>
    </source>
</reference>
<dbReference type="PANTHER" id="PTHR42839">
    <property type="entry name" value="ISOCHORISMATE SYNTHASE ENTC"/>
    <property type="match status" value="1"/>
</dbReference>
<dbReference type="AlphaFoldDB" id="M4V680"/>
<name>M4V680_9BACT</name>
<evidence type="ECO:0000313" key="2">
    <source>
        <dbReference type="EMBL" id="AGH94703.1"/>
    </source>
</evidence>
<evidence type="ECO:0000313" key="3">
    <source>
        <dbReference type="Proteomes" id="UP000012040"/>
    </source>
</evidence>
<organism evidence="2 3">
    <name type="scientific">Pseudobdellovibrio exovorus JSS</name>
    <dbReference type="NCBI Taxonomy" id="1184267"/>
    <lineage>
        <taxon>Bacteria</taxon>
        <taxon>Pseudomonadati</taxon>
        <taxon>Bdellovibrionota</taxon>
        <taxon>Bdellovibrionia</taxon>
        <taxon>Bdellovibrionales</taxon>
        <taxon>Pseudobdellovibrionaceae</taxon>
        <taxon>Pseudobdellovibrio</taxon>
    </lineage>
</organism>
<dbReference type="STRING" id="1184267.A11Q_483"/>
<proteinExistence type="predicted"/>
<accession>M4V680</accession>
<feature type="domain" description="Chorismate-utilising enzyme C-terminal" evidence="1">
    <location>
        <begin position="108"/>
        <end position="358"/>
    </location>
</feature>
<dbReference type="EMBL" id="CP003537">
    <property type="protein sequence ID" value="AGH94703.1"/>
    <property type="molecule type" value="Genomic_DNA"/>
</dbReference>
<sequence>MTAQNLKDFLACGAFLQIGPDLFKLLVGPFTRHTLLDIKSSKEASWLYMPKFWDFMGSATINAQSAPIEDVYQAHAAYILSREEFIGFLSLSKGVCPEIQWKNVNAGQFQAQFDWSQQMFSENKLQKTVPIIRQQGDVNFSEENLLWCMQKLIADRIFGWSYGFFSEGQGFVGHTPEVLVQWNEADLQLKTVALAGTYPKTPRAFDEIVNDQKVIQEHQIVIDDIERQLQGLNFHPQVLQGETDVLELKYLLHLMTDFELEVSKRDQVFDVIRSLHPTAAMGLYPRSEEAFTTFKKFSLQQERGYFASPFALIEEDQISCVVSIRNLMFTKTGVEIFSGCGVTSESHYQSELDELQGKRDSVKKMLGLLN</sequence>
<dbReference type="RefSeq" id="WP_015469193.1">
    <property type="nucleotide sequence ID" value="NC_020813.1"/>
</dbReference>
<dbReference type="Gene3D" id="3.60.120.10">
    <property type="entry name" value="Anthranilate synthase"/>
    <property type="match status" value="1"/>
</dbReference>
<dbReference type="PANTHER" id="PTHR42839:SF2">
    <property type="entry name" value="ISOCHORISMATE SYNTHASE ENTC"/>
    <property type="match status" value="1"/>
</dbReference>
<dbReference type="Pfam" id="PF00425">
    <property type="entry name" value="Chorismate_bind"/>
    <property type="match status" value="1"/>
</dbReference>
<dbReference type="InterPro" id="IPR015890">
    <property type="entry name" value="Chorismate_C"/>
</dbReference>
<dbReference type="SUPFAM" id="SSF56322">
    <property type="entry name" value="ADC synthase"/>
    <property type="match status" value="1"/>
</dbReference>
<dbReference type="eggNOG" id="COG1169">
    <property type="taxonomic scope" value="Bacteria"/>
</dbReference>